<evidence type="ECO:0000313" key="1">
    <source>
        <dbReference type="EMBL" id="NYZ69427.1"/>
    </source>
</evidence>
<gene>
    <name evidence="1" type="ORF">H0A36_25765</name>
</gene>
<reference evidence="1 2" key="1">
    <citation type="submission" date="2020-07" db="EMBL/GenBank/DDBJ databases">
        <title>Endozoicomonas sp. nov., isolated from sediment.</title>
        <authorList>
            <person name="Gu T."/>
        </authorList>
    </citation>
    <scope>NUCLEOTIDE SEQUENCE [LARGE SCALE GENOMIC DNA]</scope>
    <source>
        <strain evidence="1 2">SM1973</strain>
    </source>
</reference>
<comment type="caution">
    <text evidence="1">The sequence shown here is derived from an EMBL/GenBank/DDBJ whole genome shotgun (WGS) entry which is preliminary data.</text>
</comment>
<evidence type="ECO:0000313" key="2">
    <source>
        <dbReference type="Proteomes" id="UP000569732"/>
    </source>
</evidence>
<dbReference type="RefSeq" id="WP_180571418.1">
    <property type="nucleotide sequence ID" value="NZ_JACCKB010000085.1"/>
</dbReference>
<protein>
    <submittedName>
        <fullName evidence="1">Uncharacterized protein</fullName>
    </submittedName>
</protein>
<sequence>MPKPSIQVNERNFLDILGYLNNHIGNHNWSQRFELSSEIHDSQPVLQAIVPVAEAEQVNKLQAWCDEWLDAKNNSQAWQKVKRAVYLKYKQVDCRESDHRVISTPLEARAHLILSSIAGHKTMSMSDVIEKYLGPVQKRLG</sequence>
<organism evidence="1 2">
    <name type="scientific">Spartinivicinus marinus</name>
    <dbReference type="NCBI Taxonomy" id="2994442"/>
    <lineage>
        <taxon>Bacteria</taxon>
        <taxon>Pseudomonadati</taxon>
        <taxon>Pseudomonadota</taxon>
        <taxon>Gammaproteobacteria</taxon>
        <taxon>Oceanospirillales</taxon>
        <taxon>Zooshikellaceae</taxon>
        <taxon>Spartinivicinus</taxon>
    </lineage>
</organism>
<proteinExistence type="predicted"/>
<dbReference type="EMBL" id="JACCKB010000085">
    <property type="protein sequence ID" value="NYZ69427.1"/>
    <property type="molecule type" value="Genomic_DNA"/>
</dbReference>
<accession>A0A853IJ48</accession>
<keyword evidence="2" id="KW-1185">Reference proteome</keyword>
<name>A0A853IJ48_9GAMM</name>
<dbReference type="AlphaFoldDB" id="A0A853IJ48"/>
<dbReference type="Proteomes" id="UP000569732">
    <property type="component" value="Unassembled WGS sequence"/>
</dbReference>